<keyword evidence="2" id="KW-1185">Reference proteome</keyword>
<feature type="non-terminal residue" evidence="1">
    <location>
        <position position="76"/>
    </location>
</feature>
<accession>A0ABN8J7I2</accession>
<dbReference type="EMBL" id="OW152819">
    <property type="protein sequence ID" value="CAH2073162.1"/>
    <property type="molecule type" value="Genomic_DNA"/>
</dbReference>
<protein>
    <submittedName>
        <fullName evidence="1">Uncharacterized protein</fullName>
    </submittedName>
</protein>
<proteinExistence type="predicted"/>
<sequence length="76" mass="7795">MASASGAVVPFCSQPVAYRATEASGSLYTGPMIPVVLYKKECVRNAPAQSSGATAAGPAPDVFLFASNVVSLGWSW</sequence>
<organism evidence="1 2">
    <name type="scientific">Iphiclides podalirius</name>
    <name type="common">scarce swallowtail</name>
    <dbReference type="NCBI Taxonomy" id="110791"/>
    <lineage>
        <taxon>Eukaryota</taxon>
        <taxon>Metazoa</taxon>
        <taxon>Ecdysozoa</taxon>
        <taxon>Arthropoda</taxon>
        <taxon>Hexapoda</taxon>
        <taxon>Insecta</taxon>
        <taxon>Pterygota</taxon>
        <taxon>Neoptera</taxon>
        <taxon>Endopterygota</taxon>
        <taxon>Lepidoptera</taxon>
        <taxon>Glossata</taxon>
        <taxon>Ditrysia</taxon>
        <taxon>Papilionoidea</taxon>
        <taxon>Papilionidae</taxon>
        <taxon>Papilioninae</taxon>
        <taxon>Iphiclides</taxon>
    </lineage>
</organism>
<evidence type="ECO:0000313" key="2">
    <source>
        <dbReference type="Proteomes" id="UP000837857"/>
    </source>
</evidence>
<evidence type="ECO:0000313" key="1">
    <source>
        <dbReference type="EMBL" id="CAH2073162.1"/>
    </source>
</evidence>
<reference evidence="1" key="1">
    <citation type="submission" date="2022-03" db="EMBL/GenBank/DDBJ databases">
        <authorList>
            <person name="Martin H S."/>
        </authorList>
    </citation>
    <scope>NUCLEOTIDE SEQUENCE</scope>
</reference>
<dbReference type="Proteomes" id="UP000837857">
    <property type="component" value="Chromosome 7"/>
</dbReference>
<name>A0ABN8J7I2_9NEOP</name>
<gene>
    <name evidence="1" type="ORF">IPOD504_LOCUS15512</name>
</gene>